<name>A0A2S3HJA0_9POAL</name>
<dbReference type="AlphaFoldDB" id="A0A2S3HJA0"/>
<accession>A0A2S3HJA0</accession>
<dbReference type="Gramene" id="PAN24169">
    <property type="protein sequence ID" value="PAN24169"/>
    <property type="gene ID" value="PAHAL_4G175400"/>
</dbReference>
<organism evidence="1">
    <name type="scientific">Panicum hallii</name>
    <dbReference type="NCBI Taxonomy" id="206008"/>
    <lineage>
        <taxon>Eukaryota</taxon>
        <taxon>Viridiplantae</taxon>
        <taxon>Streptophyta</taxon>
        <taxon>Embryophyta</taxon>
        <taxon>Tracheophyta</taxon>
        <taxon>Spermatophyta</taxon>
        <taxon>Magnoliopsida</taxon>
        <taxon>Liliopsida</taxon>
        <taxon>Poales</taxon>
        <taxon>Poaceae</taxon>
        <taxon>PACMAD clade</taxon>
        <taxon>Panicoideae</taxon>
        <taxon>Panicodae</taxon>
        <taxon>Paniceae</taxon>
        <taxon>Panicinae</taxon>
        <taxon>Panicum</taxon>
        <taxon>Panicum sect. Panicum</taxon>
    </lineage>
</organism>
<dbReference type="Proteomes" id="UP000243499">
    <property type="component" value="Chromosome 4"/>
</dbReference>
<gene>
    <name evidence="1" type="ORF">PAHAL_4G175400</name>
</gene>
<dbReference type="EMBL" id="CM008049">
    <property type="protein sequence ID" value="PAN24169.1"/>
    <property type="molecule type" value="Genomic_DNA"/>
</dbReference>
<proteinExistence type="predicted"/>
<reference evidence="1" key="1">
    <citation type="submission" date="2018-04" db="EMBL/GenBank/DDBJ databases">
        <title>WGS assembly of Panicum hallii.</title>
        <authorList>
            <person name="Lovell J."/>
            <person name="Jenkins J."/>
            <person name="Lowry D."/>
            <person name="Mamidi S."/>
            <person name="Sreedasyam A."/>
            <person name="Weng X."/>
            <person name="Barry K."/>
            <person name="Bonette J."/>
            <person name="Campitelli B."/>
            <person name="Daum C."/>
            <person name="Gordon S."/>
            <person name="Gould B."/>
            <person name="Lipzen A."/>
            <person name="Macqueen A."/>
            <person name="Palacio-Mejia J."/>
            <person name="Plott C."/>
            <person name="Shakirov E."/>
            <person name="Shu S."/>
            <person name="Yoshinaga Y."/>
            <person name="Zane M."/>
            <person name="Rokhsar D."/>
            <person name="Grimwood J."/>
            <person name="Schmutz J."/>
            <person name="Juenger T."/>
        </authorList>
    </citation>
    <scope>NUCLEOTIDE SEQUENCE [LARGE SCALE GENOMIC DNA]</scope>
    <source>
        <strain evidence="1">FIL2</strain>
    </source>
</reference>
<evidence type="ECO:0000313" key="1">
    <source>
        <dbReference type="EMBL" id="PAN24169.1"/>
    </source>
</evidence>
<sequence>MLAPRIRSPRCLCCFLHSTCQIPPPSSFLLSRSAMDGSFYSWIRHGQSSAPPSMVARTKDSTDATDAGTWLSTDMKEQLRWSKRQAKAISWYPFMLLSFSTFKAGTQMVHGVYACFRKKSGAPVRFGNLD</sequence>
<protein>
    <submittedName>
        <fullName evidence="1">Uncharacterized protein</fullName>
    </submittedName>
</protein>